<evidence type="ECO:0000313" key="2">
    <source>
        <dbReference type="EMBL" id="MEH2557179.1"/>
    </source>
</evidence>
<keyword evidence="1" id="KW-0472">Membrane</keyword>
<evidence type="ECO:0000313" key="3">
    <source>
        <dbReference type="Proteomes" id="UP001364224"/>
    </source>
</evidence>
<name>A0ABU8BF65_9BRAD</name>
<feature type="transmembrane region" description="Helical" evidence="1">
    <location>
        <begin position="32"/>
        <end position="49"/>
    </location>
</feature>
<evidence type="ECO:0000256" key="1">
    <source>
        <dbReference type="SAM" id="Phobius"/>
    </source>
</evidence>
<sequence length="55" mass="5982">MKIALALLAWAAVLAGAWVIWMASQLYQVRPGVFGAEALAVVFAMWMTLEARKCG</sequence>
<keyword evidence="1" id="KW-1133">Transmembrane helix</keyword>
<dbReference type="Proteomes" id="UP001364224">
    <property type="component" value="Unassembled WGS sequence"/>
</dbReference>
<keyword evidence="1" id="KW-0812">Transmembrane</keyword>
<gene>
    <name evidence="2" type="ORF">V1286_004708</name>
</gene>
<dbReference type="RefSeq" id="WP_334483040.1">
    <property type="nucleotide sequence ID" value="NZ_JAZHRV010000001.1"/>
</dbReference>
<dbReference type="EMBL" id="JAZHRV010000001">
    <property type="protein sequence ID" value="MEH2557179.1"/>
    <property type="molecule type" value="Genomic_DNA"/>
</dbReference>
<reference evidence="2 3" key="1">
    <citation type="submission" date="2024-02" db="EMBL/GenBank/DDBJ databases">
        <title>Adaptive strategies in a cosmopolitan and abundant soil bacterium.</title>
        <authorList>
            <person name="Carini P."/>
        </authorList>
    </citation>
    <scope>NUCLEOTIDE SEQUENCE [LARGE SCALE GENOMIC DNA]</scope>
    <source>
        <strain evidence="2 3">AZCC 1608</strain>
    </source>
</reference>
<accession>A0ABU8BF65</accession>
<protein>
    <submittedName>
        <fullName evidence="2">Uncharacterized protein</fullName>
    </submittedName>
</protein>
<proteinExistence type="predicted"/>
<keyword evidence="3" id="KW-1185">Reference proteome</keyword>
<organism evidence="2 3">
    <name type="scientific">Bradyrhizobium algeriense</name>
    <dbReference type="NCBI Taxonomy" id="634784"/>
    <lineage>
        <taxon>Bacteria</taxon>
        <taxon>Pseudomonadati</taxon>
        <taxon>Pseudomonadota</taxon>
        <taxon>Alphaproteobacteria</taxon>
        <taxon>Hyphomicrobiales</taxon>
        <taxon>Nitrobacteraceae</taxon>
        <taxon>Bradyrhizobium</taxon>
    </lineage>
</organism>
<comment type="caution">
    <text evidence="2">The sequence shown here is derived from an EMBL/GenBank/DDBJ whole genome shotgun (WGS) entry which is preliminary data.</text>
</comment>